<dbReference type="Proteomes" id="UP000775213">
    <property type="component" value="Unassembled WGS sequence"/>
</dbReference>
<gene>
    <name evidence="2" type="ORF">IEQ34_000220</name>
</gene>
<sequence length="352" mass="40363">MPFYLLVMLTVFIGPKGYCYTYMMPCWVLISMESVSALVAMDLLEVVKERGVDVKLELSLGLSSGEVECKKWVRETIEIVIVKKPKMEEGLMPYCLQVMPIVFIGPKRYYYAYMMPYWVLISMKVIGYNLYKPRDNLSLALEMNGVRETNETIVVKKPKMEEGLVPYYSQVMSMVPIFMKVVGIYLYEPRDNSSLALETDSLELSLGLSSGKVECKKWVTETIESVIVKKPKMEEGPMPYYLYVPISVKVVGNNLYEPRDNLSLALEMDGLEQSAQALLAMDLFEVAKECGVDVRLELPLKLSSGKVECKKWMRETNEIVIVKKPKMKERRMPYYLLVMLTIFIGPKGYCYA</sequence>
<proteinExistence type="predicted"/>
<organism evidence="2 3">
    <name type="scientific">Dendrobium chrysotoxum</name>
    <name type="common">Orchid</name>
    <dbReference type="NCBI Taxonomy" id="161865"/>
    <lineage>
        <taxon>Eukaryota</taxon>
        <taxon>Viridiplantae</taxon>
        <taxon>Streptophyta</taxon>
        <taxon>Embryophyta</taxon>
        <taxon>Tracheophyta</taxon>
        <taxon>Spermatophyta</taxon>
        <taxon>Magnoliopsida</taxon>
        <taxon>Liliopsida</taxon>
        <taxon>Asparagales</taxon>
        <taxon>Orchidaceae</taxon>
        <taxon>Epidendroideae</taxon>
        <taxon>Malaxideae</taxon>
        <taxon>Dendrobiinae</taxon>
        <taxon>Dendrobium</taxon>
    </lineage>
</organism>
<protein>
    <submittedName>
        <fullName evidence="2">Uncharacterized protein</fullName>
    </submittedName>
</protein>
<dbReference type="EMBL" id="JAGFBR010000001">
    <property type="protein sequence ID" value="KAH0470497.1"/>
    <property type="molecule type" value="Genomic_DNA"/>
</dbReference>
<accession>A0AAV7HPW1</accession>
<keyword evidence="1" id="KW-0812">Transmembrane</keyword>
<feature type="transmembrane region" description="Helical" evidence="1">
    <location>
        <begin position="109"/>
        <end position="131"/>
    </location>
</feature>
<keyword evidence="1" id="KW-1133">Transmembrane helix</keyword>
<comment type="caution">
    <text evidence="2">The sequence shown here is derived from an EMBL/GenBank/DDBJ whole genome shotgun (WGS) entry which is preliminary data.</text>
</comment>
<evidence type="ECO:0000256" key="1">
    <source>
        <dbReference type="SAM" id="Phobius"/>
    </source>
</evidence>
<evidence type="ECO:0000313" key="3">
    <source>
        <dbReference type="Proteomes" id="UP000775213"/>
    </source>
</evidence>
<keyword evidence="1" id="KW-0472">Membrane</keyword>
<name>A0AAV7HPW1_DENCH</name>
<evidence type="ECO:0000313" key="2">
    <source>
        <dbReference type="EMBL" id="KAH0470497.1"/>
    </source>
</evidence>
<feature type="transmembrane region" description="Helical" evidence="1">
    <location>
        <begin position="332"/>
        <end position="349"/>
    </location>
</feature>
<dbReference type="AlphaFoldDB" id="A0AAV7HPW1"/>
<keyword evidence="3" id="KW-1185">Reference proteome</keyword>
<reference evidence="2 3" key="1">
    <citation type="journal article" date="2021" name="Hortic Res">
        <title>Chromosome-scale assembly of the Dendrobium chrysotoxum genome enhances the understanding of orchid evolution.</title>
        <authorList>
            <person name="Zhang Y."/>
            <person name="Zhang G.Q."/>
            <person name="Zhang D."/>
            <person name="Liu X.D."/>
            <person name="Xu X.Y."/>
            <person name="Sun W.H."/>
            <person name="Yu X."/>
            <person name="Zhu X."/>
            <person name="Wang Z.W."/>
            <person name="Zhao X."/>
            <person name="Zhong W.Y."/>
            <person name="Chen H."/>
            <person name="Yin W.L."/>
            <person name="Huang T."/>
            <person name="Niu S.C."/>
            <person name="Liu Z.J."/>
        </authorList>
    </citation>
    <scope>NUCLEOTIDE SEQUENCE [LARGE SCALE GENOMIC DNA]</scope>
    <source>
        <strain evidence="2">Lindl</strain>
    </source>
</reference>